<sequence>MMKFKFRLLNYCIMPQVLESTSSVCEGTGSEPYVLRSLFDDARSEFKRRVSAKRAIFERYLETRVNWLRLQLMREAETTNSLSMNHLDFLRTYKPDWVPEEYKLTEDEDQIQRARQPPRMPPSSAMRVINTVRRVAARSRLKQVTSTPCPASEKAPTKTATALAVATRTRSNRALHLTKTTAVGRKMCTTEARQGRSRRAAAIAAASAILDQSSIPRTSPSSIFDRESILFALSGSPVANPFAHLSNEAVMKIKKIINEEQF</sequence>
<dbReference type="Proteomes" id="UP001651158">
    <property type="component" value="Unassembled WGS sequence"/>
</dbReference>
<gene>
    <name evidence="1" type="ORF">TcWFU_005233</name>
</gene>
<protein>
    <submittedName>
        <fullName evidence="1">Uncharacterized protein</fullName>
    </submittedName>
</protein>
<keyword evidence="2" id="KW-1185">Reference proteome</keyword>
<organism evidence="1 2">
    <name type="scientific">Taenia crassiceps</name>
    <dbReference type="NCBI Taxonomy" id="6207"/>
    <lineage>
        <taxon>Eukaryota</taxon>
        <taxon>Metazoa</taxon>
        <taxon>Spiralia</taxon>
        <taxon>Lophotrochozoa</taxon>
        <taxon>Platyhelminthes</taxon>
        <taxon>Cestoda</taxon>
        <taxon>Eucestoda</taxon>
        <taxon>Cyclophyllidea</taxon>
        <taxon>Taeniidae</taxon>
        <taxon>Taenia</taxon>
    </lineage>
</organism>
<name>A0ABR4Q9V3_9CEST</name>
<evidence type="ECO:0000313" key="2">
    <source>
        <dbReference type="Proteomes" id="UP001651158"/>
    </source>
</evidence>
<accession>A0ABR4Q9V3</accession>
<dbReference type="EMBL" id="JAKROA010000006">
    <property type="protein sequence ID" value="KAL5106225.1"/>
    <property type="molecule type" value="Genomic_DNA"/>
</dbReference>
<reference evidence="1 2" key="1">
    <citation type="journal article" date="2022" name="Front. Cell. Infect. Microbiol.">
        <title>The Genomes of Two Strains of Taenia crassiceps the Animal Model for the Study of Human Cysticercosis.</title>
        <authorList>
            <person name="Bobes R.J."/>
            <person name="Estrada K."/>
            <person name="Rios-Valencia D.G."/>
            <person name="Calderon-Gallegos A."/>
            <person name="de la Torre P."/>
            <person name="Carrero J.C."/>
            <person name="Sanchez-Flores A."/>
            <person name="Laclette J.P."/>
        </authorList>
    </citation>
    <scope>NUCLEOTIDE SEQUENCE [LARGE SCALE GENOMIC DNA]</scope>
    <source>
        <strain evidence="1">WFUcys</strain>
    </source>
</reference>
<comment type="caution">
    <text evidence="1">The sequence shown here is derived from an EMBL/GenBank/DDBJ whole genome shotgun (WGS) entry which is preliminary data.</text>
</comment>
<evidence type="ECO:0000313" key="1">
    <source>
        <dbReference type="EMBL" id="KAL5106225.1"/>
    </source>
</evidence>
<proteinExistence type="predicted"/>